<evidence type="ECO:0000313" key="13">
    <source>
        <dbReference type="Proteomes" id="UP000596660"/>
    </source>
</evidence>
<evidence type="ECO:0000259" key="11">
    <source>
        <dbReference type="PROSITE" id="PS50011"/>
    </source>
</evidence>
<name>A0A803LQF9_CHEQI</name>
<dbReference type="Gramene" id="AUR62017188-RA">
    <property type="protein sequence ID" value="AUR62017188-RA:cds"/>
    <property type="gene ID" value="AUR62017188"/>
</dbReference>
<dbReference type="PANTHER" id="PTHR48016:SF45">
    <property type="entry name" value="OS04G0559800 PROTEIN"/>
    <property type="match status" value="1"/>
</dbReference>
<sequence>MLEVGKSSGAFEVAFLPERHLYAYVVGNSSSKKVQRKTNRGSFIDLIQRKLNIRSEEKKIGDVVGSGKDYIDDCSEKRSPHLDSALSPLQGSPCHCFTVHPHAQPLPLPVQHSPGVGVGHPLSGHTPLSLELNGCSQTLPNSDFLSGHEHNREHSFAVDAWGDSVTASISSNSSVDTNDQPDSQFLSPQASDYGSGNATATSSPSRHMDHSSIIARRILKDQLKQVNLPISDHIPLKSTKKASFGAQVTKLQIAPRAGFFSAPDSYTSSPSRSPVKACTHEQVIRSSSGVGTPCSDMNLVGLEHCCNLGSEKISEPNPVSDQFFFGPQSGRTPEYSPLPSPIMISPSRGSYVQNGIVSPLHPMDRFGDGKPESHRLPLPPATTCSSCPFSSSHVGVNTPTNPRTHVLPAVSTSPVSQWKKGRLIGSGTFGQVYLGFNSETGEMCAMKEVTLFSDDSKSKESAQQLRQEITLLSHFRHPNIVQYFDSDMVDDKLYIYLEYVSGGSIYKILREYGELGESAIRSYTRQILSGLAYLHSKNTAHRDIKGANILVDPSGQVKLADFGMAKHITGQSCPFSFKGSPYWMAPEVIRNSNRCNLAVDIWSLGCTVIEMATSKPPWSQYEGVAALFKIGNSKELPSVPDHLSMEGKDFIRRCLQRNPRDRPSAIQLLGHPFVRNVTSPVKGSISLDPLEPHYTTCDAERYKGMIHAKTISSSDLEGVAVQLSRDITNGSGSRNTPMPKHISCPVSPIGSPLLHPKSAQPMYRRISTISSPQTASGSFTPCRACTSGNVAFPVKHLDHSLPYRRSQKRLYASGNPLFCKTKLETLSGIPEASQTNGDIFPCRNDLAGSKFVQGIHRDPGEICNRQSVLASHVSQQLMIDHLK</sequence>
<dbReference type="InterPro" id="IPR000719">
    <property type="entry name" value="Prot_kinase_dom"/>
</dbReference>
<dbReference type="GO" id="GO:0005938">
    <property type="term" value="C:cell cortex"/>
    <property type="evidence" value="ECO:0007669"/>
    <property type="project" value="EnsemblPlants"/>
</dbReference>
<comment type="similarity">
    <text evidence="1">Belongs to the protein kinase superfamily. STE Ser/Thr protein kinase family. MAP kinase kinase kinase subfamily.</text>
</comment>
<dbReference type="SMART" id="SM00220">
    <property type="entry name" value="S_TKc"/>
    <property type="match status" value="1"/>
</dbReference>
<comment type="catalytic activity">
    <reaction evidence="7">
        <text>L-threonyl-[protein] + ATP = O-phospho-L-threonyl-[protein] + ADP + H(+)</text>
        <dbReference type="Rhea" id="RHEA:46608"/>
        <dbReference type="Rhea" id="RHEA-COMP:11060"/>
        <dbReference type="Rhea" id="RHEA-COMP:11605"/>
        <dbReference type="ChEBI" id="CHEBI:15378"/>
        <dbReference type="ChEBI" id="CHEBI:30013"/>
        <dbReference type="ChEBI" id="CHEBI:30616"/>
        <dbReference type="ChEBI" id="CHEBI:61977"/>
        <dbReference type="ChEBI" id="CHEBI:456216"/>
        <dbReference type="EC" id="2.7.11.25"/>
    </reaction>
</comment>
<dbReference type="FunFam" id="1.10.510.10:FF:000186">
    <property type="entry name" value="Mitogen-activated protein kinase kinase kinase"/>
    <property type="match status" value="1"/>
</dbReference>
<feature type="compositionally biased region" description="Polar residues" evidence="10">
    <location>
        <begin position="180"/>
        <end position="205"/>
    </location>
</feature>
<dbReference type="Gene3D" id="1.10.510.10">
    <property type="entry name" value="Transferase(Phosphotransferase) domain 1"/>
    <property type="match status" value="1"/>
</dbReference>
<dbReference type="GO" id="GO:0004709">
    <property type="term" value="F:MAP kinase kinase kinase activity"/>
    <property type="evidence" value="ECO:0007669"/>
    <property type="project" value="UniProtKB-EC"/>
</dbReference>
<keyword evidence="3" id="KW-0808">Transferase</keyword>
<dbReference type="EnsemblPlants" id="AUR62017188-RA">
    <property type="protein sequence ID" value="AUR62017188-RA:cds"/>
    <property type="gene ID" value="AUR62017188"/>
</dbReference>
<evidence type="ECO:0000256" key="5">
    <source>
        <dbReference type="ARBA" id="ARBA00022777"/>
    </source>
</evidence>
<keyword evidence="6 9" id="KW-0067">ATP-binding</keyword>
<dbReference type="Proteomes" id="UP000596660">
    <property type="component" value="Unplaced"/>
</dbReference>
<dbReference type="CDD" id="cd06632">
    <property type="entry name" value="STKc_MEKK1_plant"/>
    <property type="match status" value="1"/>
</dbReference>
<evidence type="ECO:0000256" key="1">
    <source>
        <dbReference type="ARBA" id="ARBA00006529"/>
    </source>
</evidence>
<keyword evidence="5" id="KW-0418">Kinase</keyword>
<evidence type="ECO:0000256" key="9">
    <source>
        <dbReference type="PROSITE-ProRule" id="PRU10141"/>
    </source>
</evidence>
<comment type="catalytic activity">
    <reaction evidence="8">
        <text>L-seryl-[protein] + ATP = O-phospho-L-seryl-[protein] + ADP + H(+)</text>
        <dbReference type="Rhea" id="RHEA:17989"/>
        <dbReference type="Rhea" id="RHEA-COMP:9863"/>
        <dbReference type="Rhea" id="RHEA-COMP:11604"/>
        <dbReference type="ChEBI" id="CHEBI:15378"/>
        <dbReference type="ChEBI" id="CHEBI:29999"/>
        <dbReference type="ChEBI" id="CHEBI:30616"/>
        <dbReference type="ChEBI" id="CHEBI:83421"/>
        <dbReference type="ChEBI" id="CHEBI:456216"/>
        <dbReference type="EC" id="2.7.11.25"/>
    </reaction>
</comment>
<reference evidence="12" key="2">
    <citation type="submission" date="2021-03" db="UniProtKB">
        <authorList>
            <consortium name="EnsemblPlants"/>
        </authorList>
    </citation>
    <scope>IDENTIFICATION</scope>
</reference>
<dbReference type="GO" id="GO:0005524">
    <property type="term" value="F:ATP binding"/>
    <property type="evidence" value="ECO:0007669"/>
    <property type="project" value="UniProtKB-UniRule"/>
</dbReference>
<evidence type="ECO:0000256" key="6">
    <source>
        <dbReference type="ARBA" id="ARBA00022840"/>
    </source>
</evidence>
<evidence type="ECO:0000256" key="7">
    <source>
        <dbReference type="ARBA" id="ARBA00047559"/>
    </source>
</evidence>
<dbReference type="SUPFAM" id="SSF56112">
    <property type="entry name" value="Protein kinase-like (PK-like)"/>
    <property type="match status" value="1"/>
</dbReference>
<dbReference type="PROSITE" id="PS00107">
    <property type="entry name" value="PROTEIN_KINASE_ATP"/>
    <property type="match status" value="1"/>
</dbReference>
<keyword evidence="4 9" id="KW-0547">Nucleotide-binding</keyword>
<dbReference type="AlphaFoldDB" id="A0A803LQF9"/>
<evidence type="ECO:0000256" key="8">
    <source>
        <dbReference type="ARBA" id="ARBA00048329"/>
    </source>
</evidence>
<keyword evidence="13" id="KW-1185">Reference proteome</keyword>
<feature type="compositionally biased region" description="Low complexity" evidence="10">
    <location>
        <begin position="169"/>
        <end position="178"/>
    </location>
</feature>
<dbReference type="InterPro" id="IPR011009">
    <property type="entry name" value="Kinase-like_dom_sf"/>
</dbReference>
<reference evidence="12" key="1">
    <citation type="journal article" date="2017" name="Nature">
        <title>The genome of Chenopodium quinoa.</title>
        <authorList>
            <person name="Jarvis D.E."/>
            <person name="Ho Y.S."/>
            <person name="Lightfoot D.J."/>
            <person name="Schmoeckel S.M."/>
            <person name="Li B."/>
            <person name="Borm T.J.A."/>
            <person name="Ohyanagi H."/>
            <person name="Mineta K."/>
            <person name="Michell C.T."/>
            <person name="Saber N."/>
            <person name="Kharbatia N.M."/>
            <person name="Rupper R.R."/>
            <person name="Sharp A.R."/>
            <person name="Dally N."/>
            <person name="Boughton B.A."/>
            <person name="Woo Y.H."/>
            <person name="Gao G."/>
            <person name="Schijlen E.G.W.M."/>
            <person name="Guo X."/>
            <person name="Momin A.A."/>
            <person name="Negrao S."/>
            <person name="Al-Babili S."/>
            <person name="Gehring C."/>
            <person name="Roessner U."/>
            <person name="Jung C."/>
            <person name="Murphy K."/>
            <person name="Arold S.T."/>
            <person name="Gojobori T."/>
            <person name="van der Linden C.G."/>
            <person name="van Loo E.N."/>
            <person name="Jellen E.N."/>
            <person name="Maughan P.J."/>
            <person name="Tester M."/>
        </authorList>
    </citation>
    <scope>NUCLEOTIDE SEQUENCE [LARGE SCALE GENOMIC DNA]</scope>
    <source>
        <strain evidence="12">cv. PI 614886</strain>
    </source>
</reference>
<feature type="domain" description="Protein kinase" evidence="11">
    <location>
        <begin position="418"/>
        <end position="674"/>
    </location>
</feature>
<dbReference type="GO" id="GO:0005886">
    <property type="term" value="C:plasma membrane"/>
    <property type="evidence" value="ECO:0007669"/>
    <property type="project" value="EnsemblPlants"/>
</dbReference>
<organism evidence="12 13">
    <name type="scientific">Chenopodium quinoa</name>
    <name type="common">Quinoa</name>
    <dbReference type="NCBI Taxonomy" id="63459"/>
    <lineage>
        <taxon>Eukaryota</taxon>
        <taxon>Viridiplantae</taxon>
        <taxon>Streptophyta</taxon>
        <taxon>Embryophyta</taxon>
        <taxon>Tracheophyta</taxon>
        <taxon>Spermatophyta</taxon>
        <taxon>Magnoliopsida</taxon>
        <taxon>eudicotyledons</taxon>
        <taxon>Gunneridae</taxon>
        <taxon>Pentapetalae</taxon>
        <taxon>Caryophyllales</taxon>
        <taxon>Chenopodiaceae</taxon>
        <taxon>Chenopodioideae</taxon>
        <taxon>Atripliceae</taxon>
        <taxon>Chenopodium</taxon>
    </lineage>
</organism>
<evidence type="ECO:0000256" key="3">
    <source>
        <dbReference type="ARBA" id="ARBA00022679"/>
    </source>
</evidence>
<dbReference type="GO" id="GO:0010098">
    <property type="term" value="P:suspensor development"/>
    <property type="evidence" value="ECO:0007669"/>
    <property type="project" value="EnsemblPlants"/>
</dbReference>
<dbReference type="InterPro" id="IPR017441">
    <property type="entry name" value="Protein_kinase_ATP_BS"/>
</dbReference>
<dbReference type="InterPro" id="IPR050538">
    <property type="entry name" value="MAP_kinase_kinase_kinase"/>
</dbReference>
<proteinExistence type="inferred from homology"/>
<evidence type="ECO:0000313" key="12">
    <source>
        <dbReference type="EnsemblPlants" id="AUR62017188-RA:cds"/>
    </source>
</evidence>
<dbReference type="PANTHER" id="PTHR48016">
    <property type="entry name" value="MAP KINASE KINASE KINASE SSK2-RELATED-RELATED"/>
    <property type="match status" value="1"/>
</dbReference>
<evidence type="ECO:0000256" key="2">
    <source>
        <dbReference type="ARBA" id="ARBA00012406"/>
    </source>
</evidence>
<evidence type="ECO:0000256" key="4">
    <source>
        <dbReference type="ARBA" id="ARBA00022741"/>
    </source>
</evidence>
<accession>A0A803LQF9</accession>
<dbReference type="Pfam" id="PF00069">
    <property type="entry name" value="Pkinase"/>
    <property type="match status" value="1"/>
</dbReference>
<dbReference type="EC" id="2.7.11.25" evidence="2"/>
<feature type="binding site" evidence="9">
    <location>
        <position position="447"/>
    </location>
    <ligand>
        <name>ATP</name>
        <dbReference type="ChEBI" id="CHEBI:30616"/>
    </ligand>
</feature>
<evidence type="ECO:0000256" key="10">
    <source>
        <dbReference type="SAM" id="MobiDB-lite"/>
    </source>
</evidence>
<dbReference type="GO" id="GO:0010229">
    <property type="term" value="P:inflorescence development"/>
    <property type="evidence" value="ECO:0007669"/>
    <property type="project" value="EnsemblPlants"/>
</dbReference>
<feature type="region of interest" description="Disordered" evidence="10">
    <location>
        <begin position="169"/>
        <end position="209"/>
    </location>
</feature>
<dbReference type="PROSITE" id="PS50011">
    <property type="entry name" value="PROTEIN_KINASE_DOM"/>
    <property type="match status" value="1"/>
</dbReference>
<dbReference type="GO" id="GO:0010103">
    <property type="term" value="P:stomatal complex morphogenesis"/>
    <property type="evidence" value="ECO:0007669"/>
    <property type="project" value="EnsemblPlants"/>
</dbReference>
<protein>
    <recommendedName>
        <fullName evidence="2">mitogen-activated protein kinase kinase kinase</fullName>
        <ecNumber evidence="2">2.7.11.25</ecNumber>
    </recommendedName>
</protein>